<dbReference type="EMBL" id="CP019655">
    <property type="protein sequence ID" value="AVF28712.1"/>
    <property type="molecule type" value="Genomic_DNA"/>
</dbReference>
<name>A0A2L1U711_9BACL</name>
<dbReference type="Proteomes" id="UP000239833">
    <property type="component" value="Chromosome"/>
</dbReference>
<dbReference type="PANTHER" id="PTHR43861">
    <property type="entry name" value="TRANS-ACONITATE 2-METHYLTRANSFERASE-RELATED"/>
    <property type="match status" value="1"/>
</dbReference>
<evidence type="ECO:0000313" key="2">
    <source>
        <dbReference type="EMBL" id="AVF28712.1"/>
    </source>
</evidence>
<dbReference type="SUPFAM" id="SSF53335">
    <property type="entry name" value="S-adenosyl-L-methionine-dependent methyltransferases"/>
    <property type="match status" value="1"/>
</dbReference>
<dbReference type="Pfam" id="PF08484">
    <property type="entry name" value="Methyltransf_14"/>
    <property type="match status" value="1"/>
</dbReference>
<dbReference type="InterPro" id="IPR029063">
    <property type="entry name" value="SAM-dependent_MTases_sf"/>
</dbReference>
<dbReference type="GO" id="GO:0008168">
    <property type="term" value="F:methyltransferase activity"/>
    <property type="evidence" value="ECO:0007669"/>
    <property type="project" value="UniProtKB-KW"/>
</dbReference>
<dbReference type="GO" id="GO:0032259">
    <property type="term" value="P:methylation"/>
    <property type="evidence" value="ECO:0007669"/>
    <property type="project" value="UniProtKB-KW"/>
</dbReference>
<accession>A0A2L1U711</accession>
<reference evidence="3" key="1">
    <citation type="submission" date="2017-02" db="EMBL/GenBank/DDBJ databases">
        <title>Delineation of Paenibacillus larvae strains originating from foulbrood outbreaks.</title>
        <authorList>
            <person name="Beims H."/>
            <person name="Bunk B."/>
            <person name="Sproeer C."/>
            <person name="Mohr K.I."/>
            <person name="Pradella S."/>
            <person name="Guenther G."/>
            <person name="Rohde M."/>
            <person name="von der Ohe W."/>
            <person name="Steinert M."/>
        </authorList>
    </citation>
    <scope>NUCLEOTIDE SEQUENCE [LARGE SCALE GENOMIC DNA]</scope>
    <source>
        <strain evidence="3">Eric_III</strain>
    </source>
</reference>
<dbReference type="Gene3D" id="3.40.50.150">
    <property type="entry name" value="Vaccinia Virus protein VP39"/>
    <property type="match status" value="1"/>
</dbReference>
<evidence type="ECO:0000259" key="1">
    <source>
        <dbReference type="Pfam" id="PF08484"/>
    </source>
</evidence>
<keyword evidence="2" id="KW-0489">Methyltransferase</keyword>
<dbReference type="Pfam" id="PF13489">
    <property type="entry name" value="Methyltransf_23"/>
    <property type="match status" value="1"/>
</dbReference>
<feature type="domain" description="C-methyltransferase" evidence="1">
    <location>
        <begin position="301"/>
        <end position="399"/>
    </location>
</feature>
<dbReference type="STRING" id="147375.BXP28_17350"/>
<dbReference type="AlphaFoldDB" id="A0A2L1U711"/>
<sequence length="414" mass="46770">MYNCLVERNDEGRGKMKTISAKCPVCTDKQTECLLYRAQVPVHQNMICQVQEDAVNIKRGDLAIRICGRCGFVFNEAFDPALMSYDQHYNNSQNYSSVFSGYTGSLAQSIVRQTAGKPETTIIEVGCGKGSFLHQLFDLDDRLTGYGFDPSYDGPEKAFDGRLGFIKDLYGPKYEHIPADIVVCRHVIEHIPDPVGLLSTVRKALRNSPQARVFFETPCIEWIFNHHAVWDFFYEHCSYFSAASLTKAFQQAGFKTEQISHVFNGQYLWLEASLNADNPAKTFDLAGDPLSDTVQVVEAARQYRQQENNTMNRWRELFHLTLAEGPLAIWGAGAKGVTFAQLFDPERTHISCIVDINPNKQGQYLPGTGHPIVHCRDLPDLGIRNVILMNPNYKTEVQHLLAEHELPVNLMELE</sequence>
<dbReference type="InterPro" id="IPR013691">
    <property type="entry name" value="MeTrfase_14"/>
</dbReference>
<gene>
    <name evidence="2" type="ORF">ERICIII_04703</name>
</gene>
<protein>
    <submittedName>
        <fullName evidence="2">Methyltransferase-like protein</fullName>
    </submittedName>
</protein>
<proteinExistence type="predicted"/>
<evidence type="ECO:0000313" key="3">
    <source>
        <dbReference type="Proteomes" id="UP000239833"/>
    </source>
</evidence>
<dbReference type="Gene3D" id="3.40.50.720">
    <property type="entry name" value="NAD(P)-binding Rossmann-like Domain"/>
    <property type="match status" value="1"/>
</dbReference>
<keyword evidence="2" id="KW-0808">Transferase</keyword>
<organism evidence="2 3">
    <name type="scientific">Paenibacillus larvae subsp. larvae</name>
    <dbReference type="NCBI Taxonomy" id="147375"/>
    <lineage>
        <taxon>Bacteria</taxon>
        <taxon>Bacillati</taxon>
        <taxon>Bacillota</taxon>
        <taxon>Bacilli</taxon>
        <taxon>Bacillales</taxon>
        <taxon>Paenibacillaceae</taxon>
        <taxon>Paenibacillus</taxon>
    </lineage>
</organism>